<accession>A0A1M6FZ78</accession>
<dbReference type="EMBL" id="FQYY01000007">
    <property type="protein sequence ID" value="SHJ03065.1"/>
    <property type="molecule type" value="Genomic_DNA"/>
</dbReference>
<organism evidence="1 2">
    <name type="scientific">Mesonia phycicola</name>
    <dbReference type="NCBI Taxonomy" id="579105"/>
    <lineage>
        <taxon>Bacteria</taxon>
        <taxon>Pseudomonadati</taxon>
        <taxon>Bacteroidota</taxon>
        <taxon>Flavobacteriia</taxon>
        <taxon>Flavobacteriales</taxon>
        <taxon>Flavobacteriaceae</taxon>
        <taxon>Mesonia</taxon>
    </lineage>
</organism>
<dbReference type="AlphaFoldDB" id="A0A1M6FZ78"/>
<proteinExistence type="predicted"/>
<evidence type="ECO:0008006" key="3">
    <source>
        <dbReference type="Google" id="ProtNLM"/>
    </source>
</evidence>
<dbReference type="STRING" id="579105.SAMN04488096_10740"/>
<evidence type="ECO:0000313" key="2">
    <source>
        <dbReference type="Proteomes" id="UP000184225"/>
    </source>
</evidence>
<evidence type="ECO:0000313" key="1">
    <source>
        <dbReference type="EMBL" id="SHJ03065.1"/>
    </source>
</evidence>
<protein>
    <recommendedName>
        <fullName evidence="3">Type VI secretion, VasB, ImpH, VC_A0111</fullName>
    </recommendedName>
</protein>
<dbReference type="OrthoDB" id="1411058at2"/>
<gene>
    <name evidence="1" type="ORF">SAMN04488096_10740</name>
</gene>
<name>A0A1M6FZ78_9FLAO</name>
<dbReference type="Proteomes" id="UP000184225">
    <property type="component" value="Unassembled WGS sequence"/>
</dbReference>
<reference evidence="1 2" key="1">
    <citation type="submission" date="2016-11" db="EMBL/GenBank/DDBJ databases">
        <authorList>
            <person name="Jaros S."/>
            <person name="Januszkiewicz K."/>
            <person name="Wedrychowicz H."/>
        </authorList>
    </citation>
    <scope>NUCLEOTIDE SEQUENCE [LARGE SCALE GENOMIC DNA]</scope>
    <source>
        <strain evidence="1 2">DSM 21425</strain>
    </source>
</reference>
<sequence length="308" mass="36187">MIKKELEDILNELKSVYEDIRAEVIISEILENSNAGLSDITIRNKSTFKRPYRRDILDYKQSLVNKNNYTLNFNLTRNGIYDSLPEGVFHNPSNPNFKNLSYQKKREKQKLEEKEARLFFQPIENEIFNQYLGIEKEERALIDNFSDIKNNFLLEFWQVDKTLPKKYLLKLIKLLPYIHKFSGDLEITALCLEQIINEKVSLKKINKASQHPYKKQEKENRLGVDLVLHVEKSTIYCPEVNAKIGPINKENIKNYLDGSPTIQFIQTFFDYFIPMEMNVKINIEFDKNPKGFKLNNQEPALIGLTTKL</sequence>
<dbReference type="RefSeq" id="WP_073151884.1">
    <property type="nucleotide sequence ID" value="NZ_FQYY01000007.1"/>
</dbReference>
<keyword evidence="2" id="KW-1185">Reference proteome</keyword>